<dbReference type="OrthoDB" id="6768668at2759"/>
<accession>A0A8S4RHS0</accession>
<proteinExistence type="predicted"/>
<name>A0A8S4RHS0_9NEOP</name>
<gene>
    <name evidence="1" type="primary">jg20635</name>
    <name evidence="1" type="ORF">PAEG_LOCUS12930</name>
</gene>
<dbReference type="Proteomes" id="UP000838756">
    <property type="component" value="Unassembled WGS sequence"/>
</dbReference>
<protein>
    <submittedName>
        <fullName evidence="1">Jg20635 protein</fullName>
    </submittedName>
</protein>
<dbReference type="AlphaFoldDB" id="A0A8S4RHS0"/>
<keyword evidence="2" id="KW-1185">Reference proteome</keyword>
<evidence type="ECO:0000313" key="2">
    <source>
        <dbReference type="Proteomes" id="UP000838756"/>
    </source>
</evidence>
<reference evidence="1" key="1">
    <citation type="submission" date="2022-03" db="EMBL/GenBank/DDBJ databases">
        <authorList>
            <person name="Lindestad O."/>
        </authorList>
    </citation>
    <scope>NUCLEOTIDE SEQUENCE</scope>
</reference>
<organism evidence="1 2">
    <name type="scientific">Pararge aegeria aegeria</name>
    <dbReference type="NCBI Taxonomy" id="348720"/>
    <lineage>
        <taxon>Eukaryota</taxon>
        <taxon>Metazoa</taxon>
        <taxon>Ecdysozoa</taxon>
        <taxon>Arthropoda</taxon>
        <taxon>Hexapoda</taxon>
        <taxon>Insecta</taxon>
        <taxon>Pterygota</taxon>
        <taxon>Neoptera</taxon>
        <taxon>Endopterygota</taxon>
        <taxon>Lepidoptera</taxon>
        <taxon>Glossata</taxon>
        <taxon>Ditrysia</taxon>
        <taxon>Papilionoidea</taxon>
        <taxon>Nymphalidae</taxon>
        <taxon>Satyrinae</taxon>
        <taxon>Satyrini</taxon>
        <taxon>Parargina</taxon>
        <taxon>Pararge</taxon>
    </lineage>
</organism>
<evidence type="ECO:0000313" key="1">
    <source>
        <dbReference type="EMBL" id="CAH2235260.1"/>
    </source>
</evidence>
<sequence>MMEHAAQIKRDEEYPLLKVESGSGDNVMKAQVPSTIPASGWHVTCTSKQFWCSRWPDSPDIKVINNTPVLRTQRSKREILNNHTATVNVKVKLGNHSTNDNVNETSKISVNLTCLSNKMNISKDNNNTSNGKVNDEVINPHEVLQHDLLKIPNVDNFNADNMPHVLLFYDIYGFSDDIGPSYSFPKYYAPADPVSIKKPLVKSATQPMQRNSNYLSLTPEGHFVAASSRHHPFLAQLFSSGCQRVSPQFAIKNTLLNQCSGVRDDIYCENIRLIYNVE</sequence>
<dbReference type="EMBL" id="CAKXAJ010025119">
    <property type="protein sequence ID" value="CAH2235260.1"/>
    <property type="molecule type" value="Genomic_DNA"/>
</dbReference>
<comment type="caution">
    <text evidence="1">The sequence shown here is derived from an EMBL/GenBank/DDBJ whole genome shotgun (WGS) entry which is preliminary data.</text>
</comment>